<dbReference type="Proteomes" id="UP000823910">
    <property type="component" value="Unassembled WGS sequence"/>
</dbReference>
<dbReference type="AlphaFoldDB" id="A0A9D2SHU1"/>
<name>A0A9D2SHU1_9FIRM</name>
<evidence type="ECO:0000313" key="2">
    <source>
        <dbReference type="EMBL" id="HJC06755.1"/>
    </source>
</evidence>
<proteinExistence type="predicted"/>
<evidence type="ECO:0000259" key="1">
    <source>
        <dbReference type="Pfam" id="PF04101"/>
    </source>
</evidence>
<comment type="caution">
    <text evidence="2">The sequence shown here is derived from an EMBL/GenBank/DDBJ whole genome shotgun (WGS) entry which is preliminary data.</text>
</comment>
<organism evidence="2 3">
    <name type="scientific">Candidatus Enterocloster excrementipullorum</name>
    <dbReference type="NCBI Taxonomy" id="2838559"/>
    <lineage>
        <taxon>Bacteria</taxon>
        <taxon>Bacillati</taxon>
        <taxon>Bacillota</taxon>
        <taxon>Clostridia</taxon>
        <taxon>Lachnospirales</taxon>
        <taxon>Lachnospiraceae</taxon>
        <taxon>Enterocloster</taxon>
    </lineage>
</organism>
<reference evidence="2" key="2">
    <citation type="submission" date="2021-04" db="EMBL/GenBank/DDBJ databases">
        <authorList>
            <person name="Gilroy R."/>
        </authorList>
    </citation>
    <scope>NUCLEOTIDE SEQUENCE</scope>
    <source>
        <strain evidence="2">CHK180-15479</strain>
    </source>
</reference>
<feature type="domain" description="Glycosyl transferase family 28 C-terminal" evidence="1">
    <location>
        <begin position="1"/>
        <end position="145"/>
    </location>
</feature>
<evidence type="ECO:0000313" key="3">
    <source>
        <dbReference type="Proteomes" id="UP000823910"/>
    </source>
</evidence>
<protein>
    <submittedName>
        <fullName evidence="2">Beta(1,3)galactosyltransferase EpsH</fullName>
    </submittedName>
</protein>
<dbReference type="Gene3D" id="3.40.50.2000">
    <property type="entry name" value="Glycogen Phosphorylase B"/>
    <property type="match status" value="1"/>
</dbReference>
<dbReference type="Pfam" id="PF04101">
    <property type="entry name" value="Glyco_tran_28_C"/>
    <property type="match status" value="1"/>
</dbReference>
<dbReference type="InterPro" id="IPR007235">
    <property type="entry name" value="Glyco_trans_28_C"/>
</dbReference>
<sequence>MIFITLGSQKFQFNRLLIAVDDLIEKGVITDSEVFAQIGCSDYQPKHYTYARFLDREQFADCEAKADVVITHGGTGAIMGAVKRGKKVIAVPRLAKYGEHVDDHQRQLIAQFKNLNLICGLDDCGELENAIRYIQKHQFASYESNTRRILESIEHYICGGKEGEKNE</sequence>
<reference evidence="2" key="1">
    <citation type="journal article" date="2021" name="PeerJ">
        <title>Extensive microbial diversity within the chicken gut microbiome revealed by metagenomics and culture.</title>
        <authorList>
            <person name="Gilroy R."/>
            <person name="Ravi A."/>
            <person name="Getino M."/>
            <person name="Pursley I."/>
            <person name="Horton D.L."/>
            <person name="Alikhan N.F."/>
            <person name="Baker D."/>
            <person name="Gharbi K."/>
            <person name="Hall N."/>
            <person name="Watson M."/>
            <person name="Adriaenssens E.M."/>
            <person name="Foster-Nyarko E."/>
            <person name="Jarju S."/>
            <person name="Secka A."/>
            <person name="Antonio M."/>
            <person name="Oren A."/>
            <person name="Chaudhuri R.R."/>
            <person name="La Ragione R."/>
            <person name="Hildebrand F."/>
            <person name="Pallen M.J."/>
        </authorList>
    </citation>
    <scope>NUCLEOTIDE SEQUENCE</scope>
    <source>
        <strain evidence="2">CHK180-15479</strain>
    </source>
</reference>
<dbReference type="GO" id="GO:0016758">
    <property type="term" value="F:hexosyltransferase activity"/>
    <property type="evidence" value="ECO:0007669"/>
    <property type="project" value="InterPro"/>
</dbReference>
<dbReference type="EMBL" id="DWWT01000059">
    <property type="protein sequence ID" value="HJC06755.1"/>
    <property type="molecule type" value="Genomic_DNA"/>
</dbReference>
<dbReference type="InterPro" id="IPR048097">
    <property type="entry name" value="Cps14G-like"/>
</dbReference>
<dbReference type="NCBIfam" id="NF041548">
    <property type="entry name" value="PssE"/>
    <property type="match status" value="1"/>
</dbReference>
<dbReference type="SUPFAM" id="SSF53756">
    <property type="entry name" value="UDP-Glycosyltransferase/glycogen phosphorylase"/>
    <property type="match status" value="1"/>
</dbReference>
<gene>
    <name evidence="2" type="ORF">H9704_11490</name>
</gene>
<accession>A0A9D2SHU1</accession>